<dbReference type="Gene3D" id="3.20.20.70">
    <property type="entry name" value="Aldolase class I"/>
    <property type="match status" value="1"/>
</dbReference>
<dbReference type="InterPro" id="IPR013785">
    <property type="entry name" value="Aldolase_TIM"/>
</dbReference>
<feature type="binding site" evidence="9">
    <location>
        <begin position="300"/>
        <end position="302"/>
    </location>
    <ligand>
        <name>2-[(2R,5Z)-2-carboxy-4-methylthiazol-5(2H)-ylidene]ethyl phosphate</name>
        <dbReference type="ChEBI" id="CHEBI:62899"/>
    </ligand>
</feature>
<evidence type="ECO:0000313" key="15">
    <source>
        <dbReference type="EMBL" id="TWT87705.1"/>
    </source>
</evidence>
<evidence type="ECO:0000256" key="10">
    <source>
        <dbReference type="RuleBase" id="RU003826"/>
    </source>
</evidence>
<comment type="cofactor">
    <cofactor evidence="9">
        <name>Mg(2+)</name>
        <dbReference type="ChEBI" id="CHEBI:18420"/>
    </cofactor>
    <text evidence="9">Binds 1 Mg(2+) ion per subunit.</text>
</comment>
<dbReference type="Pfam" id="PF02581">
    <property type="entry name" value="TMP-TENI"/>
    <property type="match status" value="1"/>
</dbReference>
<dbReference type="InterPro" id="IPR022998">
    <property type="entry name" value="ThiamineP_synth_TenI"/>
</dbReference>
<comment type="similarity">
    <text evidence="9 10">Belongs to the thiamine-phosphate synthase family.</text>
</comment>
<comment type="function">
    <text evidence="9">Condenses 4-methyl-5-(beta-hydroxyethyl)thiazole monophosphate (THZ-P) and 2-methyl-4-amino-5-hydroxymethyl pyrimidine pyrophosphate (HMP-PP) to form thiamine monophosphate (TMP).</text>
</comment>
<feature type="binding site" evidence="9">
    <location>
        <position position="274"/>
    </location>
    <ligand>
        <name>4-amino-2-methyl-5-(diphosphooxymethyl)pyrimidine</name>
        <dbReference type="ChEBI" id="CHEBI:57841"/>
    </ligand>
</feature>
<evidence type="ECO:0000259" key="13">
    <source>
        <dbReference type="Pfam" id="PF02581"/>
    </source>
</evidence>
<dbReference type="GO" id="GO:0009229">
    <property type="term" value="P:thiamine diphosphate biosynthetic process"/>
    <property type="evidence" value="ECO:0007669"/>
    <property type="project" value="UniProtKB-UniRule"/>
</dbReference>
<dbReference type="HAMAP" id="MF_00097">
    <property type="entry name" value="TMP_synthase"/>
    <property type="match status" value="1"/>
</dbReference>
<dbReference type="SUPFAM" id="SSF51391">
    <property type="entry name" value="Thiamin phosphate synthase"/>
    <property type="match status" value="1"/>
</dbReference>
<feature type="domain" description="Thiamine phosphate synthase/TenI" evidence="13">
    <location>
        <begin position="175"/>
        <end position="353"/>
    </location>
</feature>
<dbReference type="NCBIfam" id="NF002727">
    <property type="entry name" value="PRK02615.1"/>
    <property type="match status" value="1"/>
</dbReference>
<sequence>MPPRSLAAPSDQVSSRLLEMSDHSPTNPDSVGALRAIDASLNRAAEGLRVVEDYARFVLDDGLLTAFAKRLRHELADASSGLPGDSLVKARETQRDVGASISTEAEGQRGDAWMVALASLKRVQQSLRSLEEYSKIGGADVAGRFETLRYESYTLEKALAATRSAIERFDGVRLYVLVGACGDAREFESLVVALMAGGAQALQLRDKQADDRTLLARARALVALTRQAGVLAIVNDRPDLATLARADGVHVGQTELGVKEARTIVGPNALVGVSTHTIEQARAAVLDGADYIGCGPTFPSQTKSFDAFAGLAFLEQVAAEVRLPAFAIGGVDAANLPQVLQTGCSRVAVSAAVAQAADPGAAAKLLAKALTPDNAAAAS</sequence>
<proteinExistence type="inferred from homology"/>
<comment type="caution">
    <text evidence="9">Lacks conserved residue(s) required for the propagation of feature annotation.</text>
</comment>
<reference evidence="15 16" key="1">
    <citation type="submission" date="2019-02" db="EMBL/GenBank/DDBJ databases">
        <title>Deep-cultivation of Planctomycetes and their phenomic and genomic characterization uncovers novel biology.</title>
        <authorList>
            <person name="Wiegand S."/>
            <person name="Jogler M."/>
            <person name="Boedeker C."/>
            <person name="Pinto D."/>
            <person name="Vollmers J."/>
            <person name="Rivas-Marin E."/>
            <person name="Kohn T."/>
            <person name="Peeters S.H."/>
            <person name="Heuer A."/>
            <person name="Rast P."/>
            <person name="Oberbeckmann S."/>
            <person name="Bunk B."/>
            <person name="Jeske O."/>
            <person name="Meyerdierks A."/>
            <person name="Storesund J.E."/>
            <person name="Kallscheuer N."/>
            <person name="Luecker S."/>
            <person name="Lage O.M."/>
            <person name="Pohl T."/>
            <person name="Merkel B.J."/>
            <person name="Hornburger P."/>
            <person name="Mueller R.-W."/>
            <person name="Bruemmer F."/>
            <person name="Labrenz M."/>
            <person name="Spormann A.M."/>
            <person name="Op Den Camp H."/>
            <person name="Overmann J."/>
            <person name="Amann R."/>
            <person name="Jetten M.S.M."/>
            <person name="Mascher T."/>
            <person name="Medema M.H."/>
            <person name="Devos D.P."/>
            <person name="Kaster A.-K."/>
            <person name="Ovreas L."/>
            <person name="Rohde M."/>
            <person name="Galperin M.Y."/>
            <person name="Jogler C."/>
        </authorList>
    </citation>
    <scope>NUCLEOTIDE SEQUENCE [LARGE SCALE GENOMIC DNA]</scope>
    <source>
        <strain evidence="15 16">Mal64</strain>
    </source>
</reference>
<evidence type="ECO:0000256" key="6">
    <source>
        <dbReference type="ARBA" id="ARBA00047334"/>
    </source>
</evidence>
<evidence type="ECO:0000256" key="12">
    <source>
        <dbReference type="SAM" id="MobiDB-lite"/>
    </source>
</evidence>
<dbReference type="GO" id="GO:0009228">
    <property type="term" value="P:thiamine biosynthetic process"/>
    <property type="evidence" value="ECO:0007669"/>
    <property type="project" value="UniProtKB-KW"/>
</dbReference>
<dbReference type="Pfam" id="PF17792">
    <property type="entry name" value="ThiD2"/>
    <property type="match status" value="1"/>
</dbReference>
<gene>
    <name evidence="9 15" type="primary">thiE</name>
    <name evidence="15" type="ORF">Mal64_32480</name>
</gene>
<dbReference type="NCBIfam" id="TIGR00693">
    <property type="entry name" value="thiE"/>
    <property type="match status" value="1"/>
</dbReference>
<feature type="binding site" evidence="9">
    <location>
        <position position="236"/>
    </location>
    <ligand>
        <name>Mg(2+)</name>
        <dbReference type="ChEBI" id="CHEBI:18420"/>
    </ligand>
</feature>
<feature type="binding site" evidence="9">
    <location>
        <position position="303"/>
    </location>
    <ligand>
        <name>4-amino-2-methyl-5-(diphosphooxymethyl)pyrimidine</name>
        <dbReference type="ChEBI" id="CHEBI:57841"/>
    </ligand>
</feature>
<dbReference type="InterPro" id="IPR041397">
    <property type="entry name" value="ThiD2"/>
</dbReference>
<dbReference type="PIRSF" id="PIRSF000512">
    <property type="entry name" value="TMP_PPase_Cyanobac_prd"/>
    <property type="match status" value="1"/>
</dbReference>
<keyword evidence="16" id="KW-1185">Reference proteome</keyword>
<comment type="catalytic activity">
    <reaction evidence="6 9 10">
        <text>4-methyl-5-(2-phosphooxyethyl)-thiazole + 4-amino-2-methyl-5-(diphosphooxymethyl)pyrimidine + H(+) = thiamine phosphate + diphosphate</text>
        <dbReference type="Rhea" id="RHEA:22328"/>
        <dbReference type="ChEBI" id="CHEBI:15378"/>
        <dbReference type="ChEBI" id="CHEBI:33019"/>
        <dbReference type="ChEBI" id="CHEBI:37575"/>
        <dbReference type="ChEBI" id="CHEBI:57841"/>
        <dbReference type="ChEBI" id="CHEBI:58296"/>
        <dbReference type="EC" id="2.5.1.3"/>
    </reaction>
</comment>
<dbReference type="InterPro" id="IPR036206">
    <property type="entry name" value="ThiamineP_synth_sf"/>
</dbReference>
<dbReference type="CDD" id="cd00564">
    <property type="entry name" value="TMP_TenI"/>
    <property type="match status" value="1"/>
</dbReference>
<name>A0A5C5ZKN0_9BACT</name>
<keyword evidence="5 9" id="KW-0784">Thiamine biosynthesis</keyword>
<dbReference type="GO" id="GO:0005737">
    <property type="term" value="C:cytoplasm"/>
    <property type="evidence" value="ECO:0007669"/>
    <property type="project" value="TreeGrafter"/>
</dbReference>
<dbReference type="Proteomes" id="UP000315440">
    <property type="component" value="Unassembled WGS sequence"/>
</dbReference>
<comment type="caution">
    <text evidence="15">The sequence shown here is derived from an EMBL/GenBank/DDBJ whole genome shotgun (WGS) entry which is preliminary data.</text>
</comment>
<keyword evidence="4 9" id="KW-0460">Magnesium</keyword>
<feature type="binding site" evidence="9">
    <location>
        <position position="330"/>
    </location>
    <ligand>
        <name>2-[(2R,5Z)-2-carboxy-4-methylthiazol-5(2H)-ylidene]ethyl phosphate</name>
        <dbReference type="ChEBI" id="CHEBI:62899"/>
    </ligand>
</feature>
<feature type="binding site" evidence="9">
    <location>
        <begin position="203"/>
        <end position="207"/>
    </location>
    <ligand>
        <name>4-amino-2-methyl-5-(diphosphooxymethyl)pyrimidine</name>
        <dbReference type="ChEBI" id="CHEBI:57841"/>
    </ligand>
</feature>
<evidence type="ECO:0000256" key="3">
    <source>
        <dbReference type="ARBA" id="ARBA00022723"/>
    </source>
</evidence>
<evidence type="ECO:0000256" key="1">
    <source>
        <dbReference type="ARBA" id="ARBA00005165"/>
    </source>
</evidence>
<evidence type="ECO:0000256" key="9">
    <source>
        <dbReference type="HAMAP-Rule" id="MF_00097"/>
    </source>
</evidence>
<dbReference type="AlphaFoldDB" id="A0A5C5ZKN0"/>
<feature type="binding site" evidence="9">
    <location>
        <position position="235"/>
    </location>
    <ligand>
        <name>4-amino-2-methyl-5-(diphosphooxymethyl)pyrimidine</name>
        <dbReference type="ChEBI" id="CHEBI:57841"/>
    </ligand>
</feature>
<evidence type="ECO:0000256" key="7">
    <source>
        <dbReference type="ARBA" id="ARBA00047851"/>
    </source>
</evidence>
<evidence type="ECO:0000256" key="8">
    <source>
        <dbReference type="ARBA" id="ARBA00047883"/>
    </source>
</evidence>
<protein>
    <recommendedName>
        <fullName evidence="9">Thiamine-phosphate synthase</fullName>
        <shortName evidence="9">TP synthase</shortName>
        <shortName evidence="9">TPS</shortName>
        <ecNumber evidence="9">2.5.1.3</ecNumber>
    </recommendedName>
    <alternativeName>
        <fullName evidence="9">Thiamine-phosphate pyrophosphorylase</fullName>
        <shortName evidence="9">TMP pyrophosphorylase</shortName>
        <shortName evidence="9">TMP-PPase</shortName>
    </alternativeName>
</protein>
<evidence type="ECO:0000256" key="4">
    <source>
        <dbReference type="ARBA" id="ARBA00022842"/>
    </source>
</evidence>
<comment type="catalytic activity">
    <reaction evidence="8 9 10">
        <text>2-[(2R,5Z)-2-carboxy-4-methylthiazol-5(2H)-ylidene]ethyl phosphate + 4-amino-2-methyl-5-(diphosphooxymethyl)pyrimidine + 2 H(+) = thiamine phosphate + CO2 + diphosphate</text>
        <dbReference type="Rhea" id="RHEA:47844"/>
        <dbReference type="ChEBI" id="CHEBI:15378"/>
        <dbReference type="ChEBI" id="CHEBI:16526"/>
        <dbReference type="ChEBI" id="CHEBI:33019"/>
        <dbReference type="ChEBI" id="CHEBI:37575"/>
        <dbReference type="ChEBI" id="CHEBI:57841"/>
        <dbReference type="ChEBI" id="CHEBI:62899"/>
        <dbReference type="EC" id="2.5.1.3"/>
    </reaction>
</comment>
<evidence type="ECO:0000313" key="16">
    <source>
        <dbReference type="Proteomes" id="UP000315440"/>
    </source>
</evidence>
<dbReference type="InterPro" id="IPR034291">
    <property type="entry name" value="TMP_synthase"/>
</dbReference>
<evidence type="ECO:0000259" key="14">
    <source>
        <dbReference type="Pfam" id="PF17792"/>
    </source>
</evidence>
<organism evidence="15 16">
    <name type="scientific">Pseudobythopirellula maris</name>
    <dbReference type="NCBI Taxonomy" id="2527991"/>
    <lineage>
        <taxon>Bacteria</taxon>
        <taxon>Pseudomonadati</taxon>
        <taxon>Planctomycetota</taxon>
        <taxon>Planctomycetia</taxon>
        <taxon>Pirellulales</taxon>
        <taxon>Lacipirellulaceae</taxon>
        <taxon>Pseudobythopirellula</taxon>
    </lineage>
</organism>
<accession>A0A5C5ZKN0</accession>
<dbReference type="UniPathway" id="UPA00060">
    <property type="reaction ID" value="UER00141"/>
</dbReference>
<comment type="pathway">
    <text evidence="1 9 11">Cofactor biosynthesis; thiamine diphosphate biosynthesis; thiamine phosphate from 4-amino-2-methyl-5-diphosphomethylpyrimidine and 4-methyl-5-(2-phosphoethyl)-thiazole: step 1/1.</text>
</comment>
<keyword evidence="3 9" id="KW-0479">Metal-binding</keyword>
<feature type="domain" description="ThiD2" evidence="14">
    <location>
        <begin position="35"/>
        <end position="157"/>
    </location>
</feature>
<dbReference type="PANTHER" id="PTHR20857">
    <property type="entry name" value="THIAMINE-PHOSPHATE PYROPHOSPHORYLASE"/>
    <property type="match status" value="1"/>
</dbReference>
<feature type="binding site" evidence="9">
    <location>
        <position position="255"/>
    </location>
    <ligand>
        <name>Mg(2+)</name>
        <dbReference type="ChEBI" id="CHEBI:18420"/>
    </ligand>
</feature>
<dbReference type="PANTHER" id="PTHR20857:SF15">
    <property type="entry name" value="THIAMINE-PHOSPHATE SYNTHASE"/>
    <property type="match status" value="1"/>
</dbReference>
<dbReference type="EC" id="2.5.1.3" evidence="9"/>
<dbReference type="GO" id="GO:0000287">
    <property type="term" value="F:magnesium ion binding"/>
    <property type="evidence" value="ECO:0007669"/>
    <property type="project" value="UniProtKB-UniRule"/>
</dbReference>
<dbReference type="GO" id="GO:0004789">
    <property type="term" value="F:thiamine-phosphate diphosphorylase activity"/>
    <property type="evidence" value="ECO:0007669"/>
    <property type="project" value="UniProtKB-UniRule"/>
</dbReference>
<keyword evidence="2 9" id="KW-0808">Transferase</keyword>
<dbReference type="EMBL" id="SJPQ01000003">
    <property type="protein sequence ID" value="TWT87705.1"/>
    <property type="molecule type" value="Genomic_DNA"/>
</dbReference>
<evidence type="ECO:0000256" key="11">
    <source>
        <dbReference type="RuleBase" id="RU004253"/>
    </source>
</evidence>
<dbReference type="InterPro" id="IPR016229">
    <property type="entry name" value="TMP_synthase_cyanobac_bac"/>
</dbReference>
<comment type="catalytic activity">
    <reaction evidence="7 9 10">
        <text>2-(2-carboxy-4-methylthiazol-5-yl)ethyl phosphate + 4-amino-2-methyl-5-(diphosphooxymethyl)pyrimidine + 2 H(+) = thiamine phosphate + CO2 + diphosphate</text>
        <dbReference type="Rhea" id="RHEA:47848"/>
        <dbReference type="ChEBI" id="CHEBI:15378"/>
        <dbReference type="ChEBI" id="CHEBI:16526"/>
        <dbReference type="ChEBI" id="CHEBI:33019"/>
        <dbReference type="ChEBI" id="CHEBI:37575"/>
        <dbReference type="ChEBI" id="CHEBI:57841"/>
        <dbReference type="ChEBI" id="CHEBI:62890"/>
        <dbReference type="EC" id="2.5.1.3"/>
    </reaction>
</comment>
<feature type="region of interest" description="Disordered" evidence="12">
    <location>
        <begin position="1"/>
        <end position="31"/>
    </location>
</feature>
<evidence type="ECO:0000256" key="5">
    <source>
        <dbReference type="ARBA" id="ARBA00022977"/>
    </source>
</evidence>
<evidence type="ECO:0000256" key="2">
    <source>
        <dbReference type="ARBA" id="ARBA00022679"/>
    </source>
</evidence>